<evidence type="ECO:0008006" key="4">
    <source>
        <dbReference type="Google" id="ProtNLM"/>
    </source>
</evidence>
<feature type="transmembrane region" description="Helical" evidence="1">
    <location>
        <begin position="6"/>
        <end position="26"/>
    </location>
</feature>
<feature type="transmembrane region" description="Helical" evidence="1">
    <location>
        <begin position="93"/>
        <end position="110"/>
    </location>
</feature>
<keyword evidence="3" id="KW-1185">Reference proteome</keyword>
<proteinExistence type="predicted"/>
<sequence length="294" mass="34445">MVIEFMIVVTNIGSMILINFLVMNYIKSKEITSYSKTIQSFMKSKKILDLLQHRYVEQLFIRDYIHIKELVIYYTFFVIGAILTRCLFMPSNLISNILIAVIIILPIAVLEQMRRKMDRKIDKGIFQLLTQINARLIKSEDILKAISETEKTISNKPIHHLIRQFNQAIKIGLPPENAFEKVQFQCLNEYFCYLFTNINIVYQRRGNVSELMKALENEYTSIQIEINKRKTELEHDRNMIGLSILIVFAISYKITKDNDYIVEFYLRHTGIGIFFSLMVCVGIFFAVVGSFSRY</sequence>
<feature type="transmembrane region" description="Helical" evidence="1">
    <location>
        <begin position="270"/>
        <end position="291"/>
    </location>
</feature>
<comment type="caution">
    <text evidence="2">The sequence shown here is derived from an EMBL/GenBank/DDBJ whole genome shotgun (WGS) entry which is preliminary data.</text>
</comment>
<keyword evidence="1" id="KW-0472">Membrane</keyword>
<dbReference type="Proteomes" id="UP001158045">
    <property type="component" value="Unassembled WGS sequence"/>
</dbReference>
<dbReference type="RefSeq" id="WP_281095093.1">
    <property type="nucleotide sequence ID" value="NZ_JARYZI010000010.1"/>
</dbReference>
<keyword evidence="1" id="KW-0812">Transmembrane</keyword>
<feature type="transmembrane region" description="Helical" evidence="1">
    <location>
        <begin position="70"/>
        <end position="87"/>
    </location>
</feature>
<keyword evidence="1" id="KW-1133">Transmembrane helix</keyword>
<gene>
    <name evidence="2" type="ORF">QE109_13660</name>
</gene>
<protein>
    <recommendedName>
        <fullName evidence="4">Type II secretion system protein GspF domain-containing protein</fullName>
    </recommendedName>
</protein>
<feature type="transmembrane region" description="Helical" evidence="1">
    <location>
        <begin position="238"/>
        <end position="255"/>
    </location>
</feature>
<evidence type="ECO:0000256" key="1">
    <source>
        <dbReference type="SAM" id="Phobius"/>
    </source>
</evidence>
<accession>A0ABT6NFQ7</accession>
<dbReference type="EMBL" id="JARYZI010000010">
    <property type="protein sequence ID" value="MDH8679198.1"/>
    <property type="molecule type" value="Genomic_DNA"/>
</dbReference>
<evidence type="ECO:0000313" key="2">
    <source>
        <dbReference type="EMBL" id="MDH8679198.1"/>
    </source>
</evidence>
<reference evidence="2 3" key="1">
    <citation type="submission" date="2023-04" db="EMBL/GenBank/DDBJ databases">
        <title>Fusibacter bizertensis strain WBS, isolated from littoral bottom sediments of the Arctic seas - biochemical and genomic analysis.</title>
        <authorList>
            <person name="Brioukhanov A.L."/>
        </authorList>
    </citation>
    <scope>NUCLEOTIDE SEQUENCE [LARGE SCALE GENOMIC DNA]</scope>
    <source>
        <strain evidence="2 3">WBS</strain>
    </source>
</reference>
<evidence type="ECO:0000313" key="3">
    <source>
        <dbReference type="Proteomes" id="UP001158045"/>
    </source>
</evidence>
<organism evidence="2 3">
    <name type="scientific">Fusibacter bizertensis</name>
    <dbReference type="NCBI Taxonomy" id="1488331"/>
    <lineage>
        <taxon>Bacteria</taxon>
        <taxon>Bacillati</taxon>
        <taxon>Bacillota</taxon>
        <taxon>Clostridia</taxon>
        <taxon>Eubacteriales</taxon>
        <taxon>Eubacteriales Family XII. Incertae Sedis</taxon>
        <taxon>Fusibacter</taxon>
    </lineage>
</organism>
<name>A0ABT6NFQ7_9FIRM</name>